<organism evidence="1">
    <name type="scientific">Myoviridae sp. ctkfK18</name>
    <dbReference type="NCBI Taxonomy" id="2825165"/>
    <lineage>
        <taxon>Viruses</taxon>
        <taxon>Duplodnaviria</taxon>
        <taxon>Heunggongvirae</taxon>
        <taxon>Uroviricota</taxon>
        <taxon>Caudoviricetes</taxon>
    </lineage>
</organism>
<protein>
    <submittedName>
        <fullName evidence="1">Uncharacterized protein</fullName>
    </submittedName>
</protein>
<evidence type="ECO:0000313" key="1">
    <source>
        <dbReference type="EMBL" id="DAG05892.1"/>
    </source>
</evidence>
<name>A0A8S5VGQ2_9CAUD</name>
<accession>A0A8S5VGQ2</accession>
<proteinExistence type="predicted"/>
<dbReference type="EMBL" id="BK016265">
    <property type="protein sequence ID" value="DAG05892.1"/>
    <property type="molecule type" value="Genomic_DNA"/>
</dbReference>
<reference evidence="1" key="1">
    <citation type="journal article" date="2021" name="Proc. Natl. Acad. Sci. U.S.A.">
        <title>A Catalog of Tens of Thousands of Viruses from Human Metagenomes Reveals Hidden Associations with Chronic Diseases.</title>
        <authorList>
            <person name="Tisza M.J."/>
            <person name="Buck C.B."/>
        </authorList>
    </citation>
    <scope>NUCLEOTIDE SEQUENCE</scope>
    <source>
        <strain evidence="1">CtkfK18</strain>
    </source>
</reference>
<sequence length="660" mass="76950">MNNKQNIIVDARNKEDCKKFEVAVIRQPLSDQRYTIKFTDKFRIHTDGVHGLLNIYLQEVYAYYNLPLKLRAKLIYSGDYSKGVPDKYRQFVCDNVINILPDREIHLYFLLGMVVACFHQLSMKLSITISMDHSLWGYLDAYDNHKEFRELLDNPIITEKDPPWVVQQKEDQIVRILKDAEVYPINLMFEGGVKINAKQAQALVQIGPMPGYIDKNRTQHNVLGGILNGIRLPKDLYQMDNSGRLVIISGKTEVKDPGTINKHIGIPLATFKLNEDLSREVIHDCGTMLTLPWHVKGKEDLKFLRWKYIYKDGKNVGYVNIDREDLIGQDIEIRSALFNYGDTICEECMGYMSDFLQDTKAWKASAYMYVMDVIGAIVQNLISIKHNNSAKMLETHVFFRGVLYTLKEFYEKLKEILLAVEFDWLRFTKGTLVEFIGFSHDFEEKPFTKNWYLKINGEIAVFDTPLYVPEDDDIEHKDCIQYYIPNDSVFIKAEDLKIMLKKHNNEPKAHKEMWTERYKNSPAIRTKYFSQDEEYKNMSVRDQIIAFFNYCREVSHFDHIIYYEALIYGLMRDGNDSSKRLSKSSTSVQFYNIGDILRTPGLTNALSVKLHHGYIKNNILVPEMEVEPSEFDVVYNKLLDREPIKYTNESDFADFDGITD</sequence>